<evidence type="ECO:0000313" key="1">
    <source>
        <dbReference type="EMBL" id="ALN56008.1"/>
    </source>
</evidence>
<gene>
    <name evidence="1" type="ORF">GLE_0650</name>
</gene>
<proteinExistence type="predicted"/>
<dbReference type="KEGG" id="lez:GLE_0650"/>
<dbReference type="STRING" id="69.GLE_0650"/>
<evidence type="ECO:0000313" key="2">
    <source>
        <dbReference type="Proteomes" id="UP000061569"/>
    </source>
</evidence>
<dbReference type="EMBL" id="CP013140">
    <property type="protein sequence ID" value="ALN56008.1"/>
    <property type="molecule type" value="Genomic_DNA"/>
</dbReference>
<reference evidence="1 2" key="1">
    <citation type="submission" date="2015-11" db="EMBL/GenBank/DDBJ databases">
        <title>Genome sequences of Lysobacter enzymogenes strain C3 and Lysobacter antibioticus ATCC 29479.</title>
        <authorList>
            <person name="Kobayashi D.Y."/>
        </authorList>
    </citation>
    <scope>NUCLEOTIDE SEQUENCE [LARGE SCALE GENOMIC DNA]</scope>
    <source>
        <strain evidence="1 2">C3</strain>
    </source>
</reference>
<organism evidence="1 2">
    <name type="scientific">Lysobacter enzymogenes</name>
    <dbReference type="NCBI Taxonomy" id="69"/>
    <lineage>
        <taxon>Bacteria</taxon>
        <taxon>Pseudomonadati</taxon>
        <taxon>Pseudomonadota</taxon>
        <taxon>Gammaproteobacteria</taxon>
        <taxon>Lysobacterales</taxon>
        <taxon>Lysobacteraceae</taxon>
        <taxon>Lysobacter</taxon>
    </lineage>
</organism>
<sequence length="49" mass="5305">MFRNIYRECAFFVISIRANGNQDARHAAACGGIEGDARAAIPILSRSPP</sequence>
<dbReference type="Proteomes" id="UP000061569">
    <property type="component" value="Chromosome"/>
</dbReference>
<name>A0A0S2DCD0_LYSEN</name>
<dbReference type="PATRIC" id="fig|69.6.peg.639"/>
<accession>A0A0S2DCD0</accession>
<protein>
    <submittedName>
        <fullName evidence="1">Uncharacterized protein</fullName>
    </submittedName>
</protein>
<dbReference type="AlphaFoldDB" id="A0A0S2DCD0"/>